<reference evidence="1" key="2">
    <citation type="journal article" date="2014" name="ISME J.">
        <title>Microbial stratification in low pH oxic and suboxic macroscopic growths along an acid mine drainage.</title>
        <authorList>
            <person name="Mendez-Garcia C."/>
            <person name="Mesa V."/>
            <person name="Sprenger R.R."/>
            <person name="Richter M."/>
            <person name="Diez M.S."/>
            <person name="Solano J."/>
            <person name="Bargiela R."/>
            <person name="Golyshina O.V."/>
            <person name="Manteca A."/>
            <person name="Ramos J.L."/>
            <person name="Gallego J.R."/>
            <person name="Llorente I."/>
            <person name="Martins Dos Santos V.A."/>
            <person name="Jensen O.N."/>
            <person name="Pelaez A.I."/>
            <person name="Sanchez J."/>
            <person name="Ferrer M."/>
        </authorList>
    </citation>
    <scope>NUCLEOTIDE SEQUENCE</scope>
</reference>
<organism evidence="1">
    <name type="scientific">mine drainage metagenome</name>
    <dbReference type="NCBI Taxonomy" id="410659"/>
    <lineage>
        <taxon>unclassified sequences</taxon>
        <taxon>metagenomes</taxon>
        <taxon>ecological metagenomes</taxon>
    </lineage>
</organism>
<dbReference type="AlphaFoldDB" id="T1BVF2"/>
<proteinExistence type="predicted"/>
<protein>
    <submittedName>
        <fullName evidence="1">Conjugal transfer ATPase TrbE</fullName>
    </submittedName>
</protein>
<reference evidence="1" key="1">
    <citation type="submission" date="2013-08" db="EMBL/GenBank/DDBJ databases">
        <authorList>
            <person name="Mendez C."/>
            <person name="Richter M."/>
            <person name="Ferrer M."/>
            <person name="Sanchez J."/>
        </authorList>
    </citation>
    <scope>NUCLEOTIDE SEQUENCE</scope>
</reference>
<name>T1BVF2_9ZZZZ</name>
<comment type="caution">
    <text evidence="1">The sequence shown here is derived from an EMBL/GenBank/DDBJ whole genome shotgun (WGS) entry which is preliminary data.</text>
</comment>
<gene>
    <name evidence="1" type="ORF">B1A_05393</name>
</gene>
<dbReference type="EMBL" id="AUZX01003928">
    <property type="protein sequence ID" value="EQD72558.1"/>
    <property type="molecule type" value="Genomic_DNA"/>
</dbReference>
<sequence>MWNLSEYQKHPRRLSDYLPWAAFIGPGVILNKDGSFQRTIRFRGPDTGSATPGELMAMRARLNNVLKRLGSGWCIHVEAARKSAIVPQKLFSQFRRCTH</sequence>
<accession>T1BVF2</accession>
<evidence type="ECO:0000313" key="1">
    <source>
        <dbReference type="EMBL" id="EQD72558.1"/>
    </source>
</evidence>